<dbReference type="GO" id="GO:0000287">
    <property type="term" value="F:magnesium ion binding"/>
    <property type="evidence" value="ECO:0007669"/>
    <property type="project" value="InterPro"/>
</dbReference>
<dbReference type="InterPro" id="IPR033704">
    <property type="entry name" value="dUTPase_trimeric"/>
</dbReference>
<evidence type="ECO:0000256" key="1">
    <source>
        <dbReference type="ARBA" id="ARBA00006581"/>
    </source>
</evidence>
<evidence type="ECO:0000256" key="4">
    <source>
        <dbReference type="ARBA" id="ARBA00023080"/>
    </source>
</evidence>
<evidence type="ECO:0000259" key="5">
    <source>
        <dbReference type="Pfam" id="PF00692"/>
    </source>
</evidence>
<dbReference type="Pfam" id="PF00692">
    <property type="entry name" value="dUTPase"/>
    <property type="match status" value="1"/>
</dbReference>
<dbReference type="NCBIfam" id="NF001862">
    <property type="entry name" value="PRK00601.1"/>
    <property type="match status" value="1"/>
</dbReference>
<dbReference type="Gene3D" id="2.70.40.10">
    <property type="match status" value="1"/>
</dbReference>
<reference evidence="6" key="1">
    <citation type="journal article" date="2021" name="Proc. Natl. Acad. Sci. U.S.A.">
        <title>A Catalog of Tens of Thousands of Viruses from Human Metagenomes Reveals Hidden Associations with Chronic Diseases.</title>
        <authorList>
            <person name="Tisza M.J."/>
            <person name="Buck C.B."/>
        </authorList>
    </citation>
    <scope>NUCLEOTIDE SEQUENCE</scope>
    <source>
        <strain evidence="6">Ctiha2</strain>
    </source>
</reference>
<keyword evidence="4" id="KW-0546">Nucleotide metabolism</keyword>
<evidence type="ECO:0000256" key="3">
    <source>
        <dbReference type="ARBA" id="ARBA00022801"/>
    </source>
</evidence>
<dbReference type="NCBIfam" id="TIGR00576">
    <property type="entry name" value="dut"/>
    <property type="match status" value="1"/>
</dbReference>
<proteinExistence type="inferred from homology"/>
<comment type="similarity">
    <text evidence="1">Belongs to the dUTPase family.</text>
</comment>
<dbReference type="GO" id="GO:0046081">
    <property type="term" value="P:dUTP catabolic process"/>
    <property type="evidence" value="ECO:0007669"/>
    <property type="project" value="InterPro"/>
</dbReference>
<name>A0A8S5RG86_9VIRU</name>
<keyword evidence="3" id="KW-0378">Hydrolase</keyword>
<dbReference type="GO" id="GO:0004170">
    <property type="term" value="F:dUTP diphosphatase activity"/>
    <property type="evidence" value="ECO:0007669"/>
    <property type="project" value="UniProtKB-EC"/>
</dbReference>
<dbReference type="CDD" id="cd07557">
    <property type="entry name" value="trimeric_dUTPase"/>
    <property type="match status" value="1"/>
</dbReference>
<sequence>MKIINIKKTDENAKIPTYGSVYAAGADLYAVIHNEENKVEILPGETAFIDTGIVMEIPNGYVGLVYARSGLSCKQGLAPANKVGVIDSDYRGNIMVALYNQSNETRIVSEGDRIAQIIIQPVEQFGFKVTENLSNTVRGNGGFGSSGRA</sequence>
<organism evidence="6">
    <name type="scientific">virus sp. ctiha2</name>
    <dbReference type="NCBI Taxonomy" id="2827299"/>
    <lineage>
        <taxon>Viruses</taxon>
    </lineage>
</organism>
<accession>A0A8S5RG86</accession>
<dbReference type="EMBL" id="BK059104">
    <property type="protein sequence ID" value="DAE30392.1"/>
    <property type="molecule type" value="Genomic_DNA"/>
</dbReference>
<dbReference type="InterPro" id="IPR036157">
    <property type="entry name" value="dUTPase-like_sf"/>
</dbReference>
<dbReference type="InterPro" id="IPR008181">
    <property type="entry name" value="dUTPase"/>
</dbReference>
<evidence type="ECO:0000313" key="6">
    <source>
        <dbReference type="EMBL" id="DAE30392.1"/>
    </source>
</evidence>
<dbReference type="GO" id="GO:0006226">
    <property type="term" value="P:dUMP biosynthetic process"/>
    <property type="evidence" value="ECO:0007669"/>
    <property type="project" value="InterPro"/>
</dbReference>
<dbReference type="PANTHER" id="PTHR11241:SF0">
    <property type="entry name" value="DEOXYURIDINE 5'-TRIPHOSPHATE NUCLEOTIDOHYDROLASE"/>
    <property type="match status" value="1"/>
</dbReference>
<dbReference type="SUPFAM" id="SSF51283">
    <property type="entry name" value="dUTPase-like"/>
    <property type="match status" value="1"/>
</dbReference>
<evidence type="ECO:0000256" key="2">
    <source>
        <dbReference type="ARBA" id="ARBA00012379"/>
    </source>
</evidence>
<dbReference type="InterPro" id="IPR029054">
    <property type="entry name" value="dUTPase-like"/>
</dbReference>
<protein>
    <recommendedName>
        <fullName evidence="2">dUTP diphosphatase</fullName>
        <ecNumber evidence="2">3.6.1.23</ecNumber>
    </recommendedName>
</protein>
<feature type="domain" description="dUTPase-like" evidence="5">
    <location>
        <begin position="12"/>
        <end position="147"/>
    </location>
</feature>
<dbReference type="EC" id="3.6.1.23" evidence="2"/>
<dbReference type="PANTHER" id="PTHR11241">
    <property type="entry name" value="DEOXYURIDINE 5'-TRIPHOSPHATE NUCLEOTIDOHYDROLASE"/>
    <property type="match status" value="1"/>
</dbReference>